<dbReference type="InterPro" id="IPR006141">
    <property type="entry name" value="Intein_N"/>
</dbReference>
<dbReference type="CDD" id="cd20695">
    <property type="entry name" value="CdiA-CT_5T87E_Ct"/>
    <property type="match status" value="1"/>
</dbReference>
<feature type="compositionally biased region" description="Basic and acidic residues" evidence="1">
    <location>
        <begin position="48"/>
        <end position="102"/>
    </location>
</feature>
<dbReference type="Pfam" id="PF07591">
    <property type="entry name" value="PT-HINT"/>
    <property type="match status" value="1"/>
</dbReference>
<dbReference type="EMBL" id="AQFT01000099">
    <property type="protein sequence ID" value="EMZ24335.1"/>
    <property type="molecule type" value="Genomic_DNA"/>
</dbReference>
<dbReference type="eggNOG" id="COG1372">
    <property type="taxonomic scope" value="Bacteria"/>
</dbReference>
<dbReference type="PROSITE" id="PS50817">
    <property type="entry name" value="INTEIN_N_TER"/>
    <property type="match status" value="1"/>
</dbReference>
<dbReference type="NCBIfam" id="TIGR01445">
    <property type="entry name" value="intein_Nterm"/>
    <property type="match status" value="1"/>
</dbReference>
<comment type="caution">
    <text evidence="3">The sequence shown here is derived from an EMBL/GenBank/DDBJ whole genome shotgun (WGS) entry which is preliminary data.</text>
</comment>
<dbReference type="InterPro" id="IPR003587">
    <property type="entry name" value="Hint_dom_N"/>
</dbReference>
<dbReference type="PATRIC" id="fig|1235802.3.peg.3480"/>
<proteinExistence type="predicted"/>
<name>N2ADW8_9FIRM</name>
<dbReference type="CDD" id="cd00081">
    <property type="entry name" value="Hint"/>
    <property type="match status" value="1"/>
</dbReference>
<evidence type="ECO:0000256" key="1">
    <source>
        <dbReference type="SAM" id="MobiDB-lite"/>
    </source>
</evidence>
<feature type="compositionally biased region" description="Basic and acidic residues" evidence="1">
    <location>
        <begin position="474"/>
        <end position="496"/>
    </location>
</feature>
<dbReference type="AlphaFoldDB" id="N2ADW8"/>
<feature type="region of interest" description="Disordered" evidence="1">
    <location>
        <begin position="1"/>
        <end position="120"/>
    </location>
</feature>
<dbReference type="OrthoDB" id="9765386at2"/>
<evidence type="ECO:0000259" key="2">
    <source>
        <dbReference type="SMART" id="SM00306"/>
    </source>
</evidence>
<evidence type="ECO:0000313" key="3">
    <source>
        <dbReference type="EMBL" id="EMZ24335.1"/>
    </source>
</evidence>
<feature type="region of interest" description="Disordered" evidence="1">
    <location>
        <begin position="470"/>
        <end position="511"/>
    </location>
</feature>
<gene>
    <name evidence="3" type="ORF">C823_03292</name>
</gene>
<feature type="domain" description="Hint" evidence="2">
    <location>
        <begin position="333"/>
        <end position="428"/>
    </location>
</feature>
<reference evidence="3 4" key="1">
    <citation type="journal article" date="2014" name="Genome Announc.">
        <title>Draft genome sequences of the altered schaedler flora, a defined bacterial community from gnotobiotic mice.</title>
        <authorList>
            <person name="Wannemuehler M.J."/>
            <person name="Overstreet A.M."/>
            <person name="Ward D.V."/>
            <person name="Phillips G.J."/>
        </authorList>
    </citation>
    <scope>NUCLEOTIDE SEQUENCE [LARGE SCALE GENOMIC DNA]</scope>
    <source>
        <strain evidence="3 4">ASF492</strain>
    </source>
</reference>
<accession>N2ADW8</accession>
<dbReference type="Gene3D" id="2.170.16.10">
    <property type="entry name" value="Hedgehog/Intein (Hint) domain"/>
    <property type="match status" value="1"/>
</dbReference>
<dbReference type="SMART" id="SM00306">
    <property type="entry name" value="HintN"/>
    <property type="match status" value="1"/>
</dbReference>
<keyword evidence="4" id="KW-1185">Reference proteome</keyword>
<sequence>MGELGVKNAGDVTGQRKVAKSSKSQEGFGVDTPKNSVSVKNETSKSSNEYERVSQTVHHGEDGEKQVSLKSEKAWEDTQEDKAEVNVELKNAKVEATTEKKSSNYGYASSEVTEETDTDGTSWTIVETKKVNGSCEETNTQVNAEVGSVGVDVTSKTKEQKYREESTKVTVETKANGQKQIIIEETVTEVTIREKETVIEPKIKASSDPLDNALDIIACIPAIGCVDPKAIVEKVKEYKEKAEKCKEIAAKLIGKAVPIIAKAPYQLRRLKEFFTKWTNKKQAKTLFDFTMEFTSVAPGKVKDGAKKDGAYIALIIVVIVIIKREEKKANLKGKCFTGDTLVLTKSGLCPIRQIRTGDEVCSRNDQTKETAYKKVKEVFQTEAHTIYHIRIENKAELKTTAYHPIFVREQGWVNAINLQEGMLVETKDGTAEITDIEKIRQEEPVEVFNFHVEDWEAYFVSEQSVYVHNSKGGHTNEHPHGIYEDAPYHGKQDNPLKSKRPKNGQAALDKSLPLKDKRRIAVDQGEFVVLTPTSEGVYHGHVRPWKDSKGGRKGLDQEMKNVLLKAGLVNRKGKILK</sequence>
<protein>
    <recommendedName>
        <fullName evidence="2">Hint domain-containing protein</fullName>
    </recommendedName>
</protein>
<feature type="compositionally biased region" description="Polar residues" evidence="1">
    <location>
        <begin position="33"/>
        <end position="47"/>
    </location>
</feature>
<dbReference type="InterPro" id="IPR036844">
    <property type="entry name" value="Hint_dom_sf"/>
</dbReference>
<organism evidence="3 4">
    <name type="scientific">Eubacterium plexicaudatum ASF492</name>
    <dbReference type="NCBI Taxonomy" id="1235802"/>
    <lineage>
        <taxon>Bacteria</taxon>
        <taxon>Bacillati</taxon>
        <taxon>Bacillota</taxon>
        <taxon>Clostridia</taxon>
        <taxon>Eubacteriales</taxon>
        <taxon>Eubacteriaceae</taxon>
        <taxon>Eubacterium</taxon>
    </lineage>
</organism>
<evidence type="ECO:0000313" key="4">
    <source>
        <dbReference type="Proteomes" id="UP000012589"/>
    </source>
</evidence>
<dbReference type="Proteomes" id="UP000012589">
    <property type="component" value="Unassembled WGS sequence"/>
</dbReference>
<dbReference type="HOGENOM" id="CLU_472310_0_0_9"/>
<dbReference type="GO" id="GO:0016539">
    <property type="term" value="P:intein-mediated protein splicing"/>
    <property type="evidence" value="ECO:0007669"/>
    <property type="project" value="InterPro"/>
</dbReference>
<dbReference type="SUPFAM" id="SSF51294">
    <property type="entry name" value="Hedgehog/intein (Hint) domain"/>
    <property type="match status" value="1"/>
</dbReference>
<dbReference type="STRING" id="1235802.C823_03292"/>